<proteinExistence type="predicted"/>
<evidence type="ECO:0000313" key="2">
    <source>
        <dbReference type="EnsemblMetazoa" id="tetur12g02010.1"/>
    </source>
</evidence>
<dbReference type="STRING" id="32264.T1KIN6"/>
<reference evidence="2" key="2">
    <citation type="submission" date="2015-06" db="UniProtKB">
        <authorList>
            <consortium name="EnsemblMetazoa"/>
        </authorList>
    </citation>
    <scope>IDENTIFICATION</scope>
</reference>
<dbReference type="OMA" id="SNVARWK"/>
<feature type="compositionally biased region" description="Basic residues" evidence="1">
    <location>
        <begin position="77"/>
        <end position="89"/>
    </location>
</feature>
<reference evidence="3" key="1">
    <citation type="submission" date="2011-08" db="EMBL/GenBank/DDBJ databases">
        <authorList>
            <person name="Rombauts S."/>
        </authorList>
    </citation>
    <scope>NUCLEOTIDE SEQUENCE</scope>
    <source>
        <strain evidence="3">London</strain>
    </source>
</reference>
<dbReference type="EMBL" id="CAEY01000114">
    <property type="status" value="NOT_ANNOTATED_CDS"/>
    <property type="molecule type" value="Genomic_DNA"/>
</dbReference>
<dbReference type="EnsemblMetazoa" id="tetur12g02010.1">
    <property type="protein sequence ID" value="tetur12g02010.1"/>
    <property type="gene ID" value="tetur12g02010"/>
</dbReference>
<dbReference type="GO" id="GO:0031523">
    <property type="term" value="C:Myb complex"/>
    <property type="evidence" value="ECO:0007669"/>
    <property type="project" value="TreeGrafter"/>
</dbReference>
<dbReference type="eggNOG" id="ENOG502QV4J">
    <property type="taxonomic scope" value="Eukaryota"/>
</dbReference>
<dbReference type="InterPro" id="IPR028226">
    <property type="entry name" value="LIN37"/>
</dbReference>
<organism evidence="2 3">
    <name type="scientific">Tetranychus urticae</name>
    <name type="common">Two-spotted spider mite</name>
    <dbReference type="NCBI Taxonomy" id="32264"/>
    <lineage>
        <taxon>Eukaryota</taxon>
        <taxon>Metazoa</taxon>
        <taxon>Ecdysozoa</taxon>
        <taxon>Arthropoda</taxon>
        <taxon>Chelicerata</taxon>
        <taxon>Arachnida</taxon>
        <taxon>Acari</taxon>
        <taxon>Acariformes</taxon>
        <taxon>Trombidiformes</taxon>
        <taxon>Prostigmata</taxon>
        <taxon>Eleutherengona</taxon>
        <taxon>Raphignathae</taxon>
        <taxon>Tetranychoidea</taxon>
        <taxon>Tetranychidae</taxon>
        <taxon>Tetranychus</taxon>
    </lineage>
</organism>
<dbReference type="PANTHER" id="PTHR31336">
    <property type="entry name" value="LIN37 HOMOLOG"/>
    <property type="match status" value="1"/>
</dbReference>
<dbReference type="GO" id="GO:0000122">
    <property type="term" value="P:negative regulation of transcription by RNA polymerase II"/>
    <property type="evidence" value="ECO:0007669"/>
    <property type="project" value="TreeGrafter"/>
</dbReference>
<keyword evidence="3" id="KW-1185">Reference proteome</keyword>
<name>T1KIN6_TETUR</name>
<dbReference type="KEGG" id="tut:107364488"/>
<gene>
    <name evidence="2" type="primary">107364488</name>
</gene>
<dbReference type="AlphaFoldDB" id="T1KIN6"/>
<dbReference type="GO" id="GO:0017053">
    <property type="term" value="C:transcription repressor complex"/>
    <property type="evidence" value="ECO:0007669"/>
    <property type="project" value="InterPro"/>
</dbReference>
<dbReference type="Pfam" id="PF15306">
    <property type="entry name" value="LIN37"/>
    <property type="match status" value="1"/>
</dbReference>
<dbReference type="HOGENOM" id="CLU_090128_0_0_1"/>
<dbReference type="PANTHER" id="PTHR31336:SF3">
    <property type="entry name" value="PROTEIN LIN-37 HOMOLOG"/>
    <property type="match status" value="1"/>
</dbReference>
<dbReference type="Proteomes" id="UP000015104">
    <property type="component" value="Unassembled WGS sequence"/>
</dbReference>
<sequence length="275" mass="31363">MSQEISERGFLDRSTRKRVSGRLNRLYSSRSGNIKEDDLTTARSKLDNILDRISRGEETFDDDYFDDAPFGMNSPIKSKRSRVPRKTAKKPREDEYSKSSSFILRLFDRTVDLSEFCTKYSDTDPPLYPICRAWARNSDLSNEQDSVDEDQTAANDLEAMGIGEPDKSTGLYVLPPPDPKPVDDNGNEIDLRLPKSSTIKKGLCTNLIDKSLNSMTDKNRDALLDASLSRWRTIRQEWREASLLNQERYRPSFTVIQALSTVPSQALDEEMLSNM</sequence>
<protein>
    <recommendedName>
        <fullName evidence="4">Protein lin-37 homolog</fullName>
    </recommendedName>
</protein>
<evidence type="ECO:0000313" key="3">
    <source>
        <dbReference type="Proteomes" id="UP000015104"/>
    </source>
</evidence>
<evidence type="ECO:0000256" key="1">
    <source>
        <dbReference type="SAM" id="MobiDB-lite"/>
    </source>
</evidence>
<feature type="region of interest" description="Disordered" evidence="1">
    <location>
        <begin position="71"/>
        <end position="94"/>
    </location>
</feature>
<accession>T1KIN6</accession>
<evidence type="ECO:0008006" key="4">
    <source>
        <dbReference type="Google" id="ProtNLM"/>
    </source>
</evidence>
<dbReference type="OrthoDB" id="6287771at2759"/>